<keyword evidence="2" id="KW-0472">Membrane</keyword>
<feature type="transmembrane region" description="Helical" evidence="2">
    <location>
        <begin position="239"/>
        <end position="257"/>
    </location>
</feature>
<feature type="transmembrane region" description="Helical" evidence="2">
    <location>
        <begin position="269"/>
        <end position="289"/>
    </location>
</feature>
<name>A0ABU6DNN9_9GAMM</name>
<feature type="transmembrane region" description="Helical" evidence="2">
    <location>
        <begin position="107"/>
        <end position="128"/>
    </location>
</feature>
<feature type="transmembrane region" description="Helical" evidence="2">
    <location>
        <begin position="54"/>
        <end position="72"/>
    </location>
</feature>
<feature type="transmembrane region" description="Helical" evidence="2">
    <location>
        <begin position="174"/>
        <end position="194"/>
    </location>
</feature>
<dbReference type="PANTHER" id="PTHR36838:SF3">
    <property type="entry name" value="TRANSPORTER AUXIN EFFLUX CARRIER EC FAMILY"/>
    <property type="match status" value="1"/>
</dbReference>
<evidence type="ECO:0000313" key="3">
    <source>
        <dbReference type="EMBL" id="MEB5475475.1"/>
    </source>
</evidence>
<gene>
    <name evidence="3" type="ORF">I2F25_00160</name>
</gene>
<evidence type="ECO:0000256" key="2">
    <source>
        <dbReference type="SAM" id="Phobius"/>
    </source>
</evidence>
<reference evidence="3 4" key="1">
    <citation type="submission" date="2019-08" db="EMBL/GenBank/DDBJ databases">
        <title>Five species of Acinetobacter isolated from floral nectar and animal pollinators.</title>
        <authorList>
            <person name="Hendry T.A."/>
        </authorList>
    </citation>
    <scope>NUCLEOTIDE SEQUENCE [LARGE SCALE GENOMIC DNA]</scope>
    <source>
        <strain evidence="3 4">MD18.27</strain>
    </source>
</reference>
<accession>A0ABU6DNN9</accession>
<feature type="transmembrane region" description="Helical" evidence="2">
    <location>
        <begin position="32"/>
        <end position="48"/>
    </location>
</feature>
<feature type="transmembrane region" description="Helical" evidence="2">
    <location>
        <begin position="148"/>
        <end position="168"/>
    </location>
</feature>
<keyword evidence="1" id="KW-0813">Transport</keyword>
<sequence length="290" mass="32135">MSVLLPIVAFFFGWISSPYSFVTFLKKILATSLARFFIPFVIIYNMVYYQAGSFSLMLFSGIAAIISYIFLVSIFKDRLVALCGSYVNIGWLGFPFALLIFGQSVSAAMIALYIGGSIFGNVWAINAVSTEKLPIQQTLRKLLQSPPVIALLLALCLRLVGIQNWHLGGWVSNLYSFAKFGMVFAGMAILGIWLSQTKVNLADLKFSLRVMFYKLIIGMIICSVCYFALPIAYFKAHIAVLFFLFCLPPAANIVAIETHYQGTGHSARYIAAGTIVSMMVMIIFAGLYFI</sequence>
<evidence type="ECO:0000256" key="1">
    <source>
        <dbReference type="ARBA" id="ARBA00022448"/>
    </source>
</evidence>
<dbReference type="RefSeq" id="WP_325774139.1">
    <property type="nucleotide sequence ID" value="NZ_VTDN01000001.1"/>
</dbReference>
<dbReference type="PANTHER" id="PTHR36838">
    <property type="entry name" value="AUXIN EFFLUX CARRIER FAMILY PROTEIN"/>
    <property type="match status" value="1"/>
</dbReference>
<feature type="transmembrane region" description="Helical" evidence="2">
    <location>
        <begin position="79"/>
        <end position="101"/>
    </location>
</feature>
<keyword evidence="2" id="KW-0812">Transmembrane</keyword>
<dbReference type="Proteomes" id="UP001339883">
    <property type="component" value="Unassembled WGS sequence"/>
</dbReference>
<evidence type="ECO:0000313" key="4">
    <source>
        <dbReference type="Proteomes" id="UP001339883"/>
    </source>
</evidence>
<keyword evidence="2" id="KW-1133">Transmembrane helix</keyword>
<organism evidence="3 4">
    <name type="scientific">Acinetobacter pollinis</name>
    <dbReference type="NCBI Taxonomy" id="2605270"/>
    <lineage>
        <taxon>Bacteria</taxon>
        <taxon>Pseudomonadati</taxon>
        <taxon>Pseudomonadota</taxon>
        <taxon>Gammaproteobacteria</taxon>
        <taxon>Moraxellales</taxon>
        <taxon>Moraxellaceae</taxon>
        <taxon>Acinetobacter</taxon>
    </lineage>
</organism>
<feature type="transmembrane region" description="Helical" evidence="2">
    <location>
        <begin position="215"/>
        <end position="233"/>
    </location>
</feature>
<dbReference type="EMBL" id="VTDN01000001">
    <property type="protein sequence ID" value="MEB5475475.1"/>
    <property type="molecule type" value="Genomic_DNA"/>
</dbReference>
<protein>
    <submittedName>
        <fullName evidence="3">Permease</fullName>
    </submittedName>
</protein>
<keyword evidence="4" id="KW-1185">Reference proteome</keyword>
<feature type="transmembrane region" description="Helical" evidence="2">
    <location>
        <begin position="6"/>
        <end position="25"/>
    </location>
</feature>
<proteinExistence type="predicted"/>
<comment type="caution">
    <text evidence="3">The sequence shown here is derived from an EMBL/GenBank/DDBJ whole genome shotgun (WGS) entry which is preliminary data.</text>
</comment>